<evidence type="ECO:0008006" key="9">
    <source>
        <dbReference type="Google" id="ProtNLM"/>
    </source>
</evidence>
<dbReference type="OrthoDB" id="419711at2759"/>
<keyword evidence="8" id="KW-1185">Reference proteome</keyword>
<dbReference type="GO" id="GO:0012505">
    <property type="term" value="C:endomembrane system"/>
    <property type="evidence" value="ECO:0007669"/>
    <property type="project" value="UniProtKB-SubCell"/>
</dbReference>
<evidence type="ECO:0000256" key="4">
    <source>
        <dbReference type="ARBA" id="ARBA00023136"/>
    </source>
</evidence>
<dbReference type="Pfam" id="PF04750">
    <property type="entry name" value="Far-17a_AIG1"/>
    <property type="match status" value="1"/>
</dbReference>
<proteinExistence type="predicted"/>
<feature type="transmembrane region" description="Helical" evidence="6">
    <location>
        <begin position="226"/>
        <end position="248"/>
    </location>
</feature>
<keyword evidence="3 6" id="KW-1133">Transmembrane helix</keyword>
<dbReference type="Proteomes" id="UP000813824">
    <property type="component" value="Unassembled WGS sequence"/>
</dbReference>
<dbReference type="PANTHER" id="PTHR12242:SF1">
    <property type="entry name" value="MYND-TYPE DOMAIN-CONTAINING PROTEIN"/>
    <property type="match status" value="1"/>
</dbReference>
<evidence type="ECO:0000256" key="6">
    <source>
        <dbReference type="SAM" id="Phobius"/>
    </source>
</evidence>
<keyword evidence="2 6" id="KW-0812">Transmembrane</keyword>
<reference evidence="7" key="1">
    <citation type="journal article" date="2021" name="New Phytol.">
        <title>Evolutionary innovations through gain and loss of genes in the ectomycorrhizal Boletales.</title>
        <authorList>
            <person name="Wu G."/>
            <person name="Miyauchi S."/>
            <person name="Morin E."/>
            <person name="Kuo A."/>
            <person name="Drula E."/>
            <person name="Varga T."/>
            <person name="Kohler A."/>
            <person name="Feng B."/>
            <person name="Cao Y."/>
            <person name="Lipzen A."/>
            <person name="Daum C."/>
            <person name="Hundley H."/>
            <person name="Pangilinan J."/>
            <person name="Johnson J."/>
            <person name="Barry K."/>
            <person name="LaButti K."/>
            <person name="Ng V."/>
            <person name="Ahrendt S."/>
            <person name="Min B."/>
            <person name="Choi I.G."/>
            <person name="Park H."/>
            <person name="Plett J.M."/>
            <person name="Magnuson J."/>
            <person name="Spatafora J.W."/>
            <person name="Nagy L.G."/>
            <person name="Henrissat B."/>
            <person name="Grigoriev I.V."/>
            <person name="Yang Z.L."/>
            <person name="Xu J."/>
            <person name="Martin F.M."/>
        </authorList>
    </citation>
    <scope>NUCLEOTIDE SEQUENCE</scope>
    <source>
        <strain evidence="7">KKN 215</strain>
    </source>
</reference>
<evidence type="ECO:0000256" key="2">
    <source>
        <dbReference type="ARBA" id="ARBA00022692"/>
    </source>
</evidence>
<dbReference type="GO" id="GO:0016020">
    <property type="term" value="C:membrane"/>
    <property type="evidence" value="ECO:0007669"/>
    <property type="project" value="InterPro"/>
</dbReference>
<protein>
    <recommendedName>
        <fullName evidence="9">FAR-17a/AIG1-like protein</fullName>
    </recommendedName>
</protein>
<gene>
    <name evidence="7" type="ORF">BXZ70DRAFT_1063203</name>
</gene>
<feature type="transmembrane region" description="Helical" evidence="6">
    <location>
        <begin position="189"/>
        <end position="206"/>
    </location>
</feature>
<feature type="transmembrane region" description="Helical" evidence="6">
    <location>
        <begin position="156"/>
        <end position="177"/>
    </location>
</feature>
<evidence type="ECO:0000313" key="7">
    <source>
        <dbReference type="EMBL" id="KAH8102384.1"/>
    </source>
</evidence>
<sequence length="286" mass="32390">MSTQSSKGRIRRILHLDTPFDPDHAFVTSPFLSPLTLAVIRLTLALYTLVDVIVNISITAVRFSSSTDPSDKVSGFFSYFTHLTYIGLIAYLWASGVQTLAYVRNKQKGYPLQRWPRTLQYLHTLLYSSITTYPILVTIVYWALLASPATFNTTFHSWASISEHIFNTVFALFEIFLTHGSPLPWIQVLFLDIMLAGYLGVAYVTHVTQGFYPYSFLDVGLHGKVVAAYIVGIAVAEVVIFIIVRYLMVLREKIARRRKAAHEPPATEQQKEALDEWEEVTPEHIA</sequence>
<accession>A0A8K0UQX8</accession>
<feature type="transmembrane region" description="Helical" evidence="6">
    <location>
        <begin position="124"/>
        <end position="144"/>
    </location>
</feature>
<dbReference type="InterPro" id="IPR006838">
    <property type="entry name" value="ADTRP_AIG1"/>
</dbReference>
<dbReference type="AlphaFoldDB" id="A0A8K0UQX8"/>
<feature type="transmembrane region" description="Helical" evidence="6">
    <location>
        <begin position="44"/>
        <end position="63"/>
    </location>
</feature>
<evidence type="ECO:0000256" key="1">
    <source>
        <dbReference type="ARBA" id="ARBA00004127"/>
    </source>
</evidence>
<dbReference type="PANTHER" id="PTHR12242">
    <property type="entry name" value="OS02G0130600 PROTEIN-RELATED"/>
    <property type="match status" value="1"/>
</dbReference>
<dbReference type="EMBL" id="JAEVFJ010000009">
    <property type="protein sequence ID" value="KAH8102384.1"/>
    <property type="molecule type" value="Genomic_DNA"/>
</dbReference>
<evidence type="ECO:0000256" key="5">
    <source>
        <dbReference type="SAM" id="MobiDB-lite"/>
    </source>
</evidence>
<keyword evidence="4 6" id="KW-0472">Membrane</keyword>
<feature type="region of interest" description="Disordered" evidence="5">
    <location>
        <begin position="261"/>
        <end position="286"/>
    </location>
</feature>
<comment type="caution">
    <text evidence="7">The sequence shown here is derived from an EMBL/GenBank/DDBJ whole genome shotgun (WGS) entry which is preliminary data.</text>
</comment>
<organism evidence="7 8">
    <name type="scientific">Cristinia sonorae</name>
    <dbReference type="NCBI Taxonomy" id="1940300"/>
    <lineage>
        <taxon>Eukaryota</taxon>
        <taxon>Fungi</taxon>
        <taxon>Dikarya</taxon>
        <taxon>Basidiomycota</taxon>
        <taxon>Agaricomycotina</taxon>
        <taxon>Agaricomycetes</taxon>
        <taxon>Agaricomycetidae</taxon>
        <taxon>Agaricales</taxon>
        <taxon>Pleurotineae</taxon>
        <taxon>Stephanosporaceae</taxon>
        <taxon>Cristinia</taxon>
    </lineage>
</organism>
<name>A0A8K0UQX8_9AGAR</name>
<evidence type="ECO:0000313" key="8">
    <source>
        <dbReference type="Proteomes" id="UP000813824"/>
    </source>
</evidence>
<evidence type="ECO:0000256" key="3">
    <source>
        <dbReference type="ARBA" id="ARBA00022989"/>
    </source>
</evidence>
<feature type="transmembrane region" description="Helical" evidence="6">
    <location>
        <begin position="83"/>
        <end position="103"/>
    </location>
</feature>
<comment type="subcellular location">
    <subcellularLocation>
        <location evidence="1">Endomembrane system</location>
        <topology evidence="1">Multi-pass membrane protein</topology>
    </subcellularLocation>
</comment>